<dbReference type="InterPro" id="IPR057989">
    <property type="entry name" value="TPR_RPAP1/MINIYO-like"/>
</dbReference>
<feature type="compositionally biased region" description="Basic and acidic residues" evidence="5">
    <location>
        <begin position="235"/>
        <end position="259"/>
    </location>
</feature>
<dbReference type="Pfam" id="PF08620">
    <property type="entry name" value="RPAP1_C"/>
    <property type="match status" value="1"/>
</dbReference>
<dbReference type="OrthoDB" id="348201at2759"/>
<feature type="region of interest" description="Disordered" evidence="5">
    <location>
        <begin position="134"/>
        <end position="154"/>
    </location>
</feature>
<feature type="compositionally biased region" description="Basic and acidic residues" evidence="5">
    <location>
        <begin position="472"/>
        <end position="482"/>
    </location>
</feature>
<dbReference type="InterPro" id="IPR013930">
    <property type="entry name" value="RPAP1_N"/>
</dbReference>
<dbReference type="PANTHER" id="PTHR47605">
    <property type="entry name" value="TRANSCRIPTIONAL ELONGATION REGULATOR MINIYO"/>
    <property type="match status" value="1"/>
</dbReference>
<evidence type="ECO:0000256" key="3">
    <source>
        <dbReference type="ARBA" id="ARBA00023163"/>
    </source>
</evidence>
<evidence type="ECO:0000259" key="8">
    <source>
        <dbReference type="Pfam" id="PF25766"/>
    </source>
</evidence>
<protein>
    <recommendedName>
        <fullName evidence="11">Transcriptional elongation regulator MINIYO</fullName>
    </recommendedName>
</protein>
<evidence type="ECO:0000313" key="9">
    <source>
        <dbReference type="EMBL" id="KAJ4975547.1"/>
    </source>
</evidence>
<comment type="caution">
    <text evidence="9">The sequence shown here is derived from an EMBL/GenBank/DDBJ whole genome shotgun (WGS) entry which is preliminary data.</text>
</comment>
<comment type="subcellular location">
    <subcellularLocation>
        <location evidence="1">Nucleus</location>
    </subcellularLocation>
</comment>
<dbReference type="EMBL" id="JAMYWD010000003">
    <property type="protein sequence ID" value="KAJ4975547.1"/>
    <property type="molecule type" value="Genomic_DNA"/>
</dbReference>
<feature type="compositionally biased region" description="Acidic residues" evidence="5">
    <location>
        <begin position="182"/>
        <end position="195"/>
    </location>
</feature>
<evidence type="ECO:0000256" key="1">
    <source>
        <dbReference type="ARBA" id="ARBA00004123"/>
    </source>
</evidence>
<dbReference type="Proteomes" id="UP001141806">
    <property type="component" value="Unassembled WGS sequence"/>
</dbReference>
<keyword evidence="10" id="KW-1185">Reference proteome</keyword>
<feature type="domain" description="RPAP1/MINIYO-like TPR repeats" evidence="8">
    <location>
        <begin position="1544"/>
        <end position="1670"/>
    </location>
</feature>
<dbReference type="InterPro" id="IPR055326">
    <property type="entry name" value="MINIYO"/>
</dbReference>
<organism evidence="9 10">
    <name type="scientific">Protea cynaroides</name>
    <dbReference type="NCBI Taxonomy" id="273540"/>
    <lineage>
        <taxon>Eukaryota</taxon>
        <taxon>Viridiplantae</taxon>
        <taxon>Streptophyta</taxon>
        <taxon>Embryophyta</taxon>
        <taxon>Tracheophyta</taxon>
        <taxon>Spermatophyta</taxon>
        <taxon>Magnoliopsida</taxon>
        <taxon>Proteales</taxon>
        <taxon>Proteaceae</taxon>
        <taxon>Protea</taxon>
    </lineage>
</organism>
<evidence type="ECO:0000259" key="6">
    <source>
        <dbReference type="Pfam" id="PF08620"/>
    </source>
</evidence>
<gene>
    <name evidence="9" type="ORF">NE237_000653</name>
</gene>
<keyword evidence="4" id="KW-0539">Nucleus</keyword>
<feature type="domain" description="RPAP1 N-terminal" evidence="7">
    <location>
        <begin position="409"/>
        <end position="452"/>
    </location>
</feature>
<evidence type="ECO:0000259" key="7">
    <source>
        <dbReference type="Pfam" id="PF08621"/>
    </source>
</evidence>
<comment type="similarity">
    <text evidence="2">Belongs to the RPAP1 family.</text>
</comment>
<evidence type="ECO:0000256" key="4">
    <source>
        <dbReference type="ARBA" id="ARBA00023242"/>
    </source>
</evidence>
<evidence type="ECO:0000256" key="2">
    <source>
        <dbReference type="ARBA" id="ARBA00009953"/>
    </source>
</evidence>
<name>A0A9Q0KRL3_9MAGN</name>
<evidence type="ECO:0000313" key="10">
    <source>
        <dbReference type="Proteomes" id="UP001141806"/>
    </source>
</evidence>
<evidence type="ECO:0008006" key="11">
    <source>
        <dbReference type="Google" id="ProtNLM"/>
    </source>
</evidence>
<dbReference type="PANTHER" id="PTHR47605:SF2">
    <property type="entry name" value="TRANSCRIPTIONAL ELONGATION REGULATOR MINIYO"/>
    <property type="match status" value="1"/>
</dbReference>
<feature type="region of interest" description="Disordered" evidence="5">
    <location>
        <begin position="225"/>
        <end position="259"/>
    </location>
</feature>
<sequence>MVVYGVLRDAVSVGWIPLDLEESPNSSSISNGSVFSDSTVVTIKSEPEETKITETVVVVFQTQSMELASSSVDSKSYISGIGVLLLPLSKLLLQASVCGIAYSSEYFVFTGVSSSKMEDEADTSRIVGRIVEKGFSSSTTGPNGKNLPGPSSLPRVTVVPFPVARHRSHGPHWAPLCSQMQDNDDDDDKDKDETDFNPISSFANPITRKQKKGLDFGRWREILGQTDGSTVSQEKGMDKPARVESGKPDGKRENTKTTEKRVKLLHQSAPAVEIGEFSGNSNGSSLLPEDGVSAVTLENNIDGPTVVEVGNQNGGTEETESAEKIGALLDKSTNKKMDGEKPNNSMGTLVKSGVAITADSFSSFRGSMSNAEKDNLKLSPDPEDIRFEGRKYVDGNPEHGQGHMSLESQIDSENHVRLQQMSDAEIAEAQAEIMEKMKPGLVEVLRKRGQNKLQQQKTMASDLDGSRPLGTPKDENRLDKAPKGASQSEVGEKFHIVTETAANNKQGGQDNGGGLQKLGTQNSLWDAWRERVESVRTLRFSLDGTILENGFIQVPKNGDIPGRTQLSADNVTERDFLRTEGDPGALGYTVREAIAMTRSMVPAQRAIALQLLGTVLDKALGNLQRSQVGCNMSMINNIENAVDWMAVLAFALGPEPELVLSLRMALDDNHTSVVLACAKVIQCALSCDMNEMFFDISEKLATFERNICTAPIFRSKPGIDLGFLRGGFWKYSTKPSNILPSGDDIVDDEIEEELTIQDDIVVAGHDFAGGLVRMGVLPRIRYLLETDPSAALEECLISILIGLARHSLTCVNAIIKCEGLVQTIVDRFSKKDTLEIRPSKIKSVTLLKVLAQSDKKICIGLIERGIFQETTWQLYCSAFSLDHWIKSGKEYCKLTSALMVEQLRFWRICIQYGCCVSYFADFFPALCLWLSPPTFDELIERNVLSEFASISQEAYLVLGALAKTLPKLHSQEQLRKQNEEIAIGKMGHWCWSYVGPMVELALKWISLTSNPYLSKIFDLHKGFQTNFVPQDSSLSRFLWVISSVLHMLSNILEQVVQEDTYIHQGSGNVPWLPDFVPKVGIQIVKSRFLNFSATNVTGYKTVPSEESFFVKNLCHLRHASDNETSLSSTSCLNALVRIIFSIDKTILVAKNESSNQCSQESSFSRFGKILEDGIIMWSQGQLQNLLIAFMELVPSDWNNVQSIEIFGRGGPAPGIGLGWGASGGGFWSTSVLLAQADSQLLVNLLEIFQMMLEKDLSAVGDMAFTLQKINAALGVCLTVVPMGKVIMEKALDVLFGAPVLKSLDLCVDQFLWRNLGIKSFDWEYNEEDYLYFSNILTNHFRNRWLCVKKSKALNSDSDFAFGKSKKNTDALDTIHEDFDESDVTGHDSNSSSLVVEWAHQRLPLPMHWFLSPISTISDHKAAHDLSNISSVQSSICSSTDEILEVAKGGLFLLLGLEAMALCTDIQHPPVAAVSLVWKLHSLSMVLLVRMGVIEDERSRDVYATLQELYGRYLDESRCNGGINPPLDKIGNLFMETENRYGEECLKFQTDVHESYTTFIETFVEQFASVSYGDVIYGRQVALYLHCSVEAPIRLATWNALSSSHSLELLPPLENCLAMPRGYLEPVENNEGILEAYVKSWISGVLDRAATRGSMTFTLALHHLSSFIFHSCTDDKLVLRNKLVKSLLRDYSRKQHHEGMMLDLIRYNKSAKSEDGALLSTDELERRFQSLKEACEGTSSLLTELVKLKSSSERR</sequence>
<reference evidence="9" key="1">
    <citation type="journal article" date="2023" name="Plant J.">
        <title>The genome of the king protea, Protea cynaroides.</title>
        <authorList>
            <person name="Chang J."/>
            <person name="Duong T.A."/>
            <person name="Schoeman C."/>
            <person name="Ma X."/>
            <person name="Roodt D."/>
            <person name="Barker N."/>
            <person name="Li Z."/>
            <person name="Van de Peer Y."/>
            <person name="Mizrachi E."/>
        </authorList>
    </citation>
    <scope>NUCLEOTIDE SEQUENCE</scope>
    <source>
        <tissue evidence="9">Young leaves</tissue>
    </source>
</reference>
<evidence type="ECO:0000256" key="5">
    <source>
        <dbReference type="SAM" id="MobiDB-lite"/>
    </source>
</evidence>
<keyword evidence="3" id="KW-0804">Transcription</keyword>
<feature type="domain" description="RPAP1 C-terminal" evidence="6">
    <location>
        <begin position="538"/>
        <end position="619"/>
    </location>
</feature>
<proteinExistence type="inferred from homology"/>
<accession>A0A9Q0KRL3</accession>
<dbReference type="Pfam" id="PF25766">
    <property type="entry name" value="TPR_RPAP1"/>
    <property type="match status" value="1"/>
</dbReference>
<feature type="region of interest" description="Disordered" evidence="5">
    <location>
        <begin position="167"/>
        <end position="208"/>
    </location>
</feature>
<dbReference type="InterPro" id="IPR013929">
    <property type="entry name" value="RPAP1_C"/>
</dbReference>
<dbReference type="Pfam" id="PF08621">
    <property type="entry name" value="RPAP1_N"/>
    <property type="match status" value="1"/>
</dbReference>
<feature type="region of interest" description="Disordered" evidence="5">
    <location>
        <begin position="449"/>
        <end position="491"/>
    </location>
</feature>